<dbReference type="GO" id="GO:0006754">
    <property type="term" value="P:ATP biosynthetic process"/>
    <property type="evidence" value="ECO:0007669"/>
    <property type="project" value="TreeGrafter"/>
</dbReference>
<dbReference type="InterPro" id="IPR051325">
    <property type="entry name" value="Nudix_hydrolase_domain"/>
</dbReference>
<comment type="caution">
    <text evidence="3">The sequence shown here is derived from an EMBL/GenBank/DDBJ whole genome shotgun (WGS) entry which is preliminary data.</text>
</comment>
<evidence type="ECO:0000256" key="1">
    <source>
        <dbReference type="ARBA" id="ARBA00022801"/>
    </source>
</evidence>
<dbReference type="GO" id="GO:0006167">
    <property type="term" value="P:AMP biosynthetic process"/>
    <property type="evidence" value="ECO:0007669"/>
    <property type="project" value="TreeGrafter"/>
</dbReference>
<proteinExistence type="predicted"/>
<dbReference type="Proteomes" id="UP000294567">
    <property type="component" value="Unassembled WGS sequence"/>
</dbReference>
<keyword evidence="1" id="KW-0378">Hydrolase</keyword>
<dbReference type="Gene3D" id="3.90.79.10">
    <property type="entry name" value="Nucleoside Triphosphate Pyrophosphohydrolase"/>
    <property type="match status" value="1"/>
</dbReference>
<evidence type="ECO:0000259" key="2">
    <source>
        <dbReference type="PROSITE" id="PS51462"/>
    </source>
</evidence>
<dbReference type="InterPro" id="IPR020084">
    <property type="entry name" value="NUDIX_hydrolase_CS"/>
</dbReference>
<protein>
    <submittedName>
        <fullName evidence="3">NUDIX domain-containing protein</fullName>
    </submittedName>
</protein>
<dbReference type="PROSITE" id="PS51462">
    <property type="entry name" value="NUDIX"/>
    <property type="match status" value="1"/>
</dbReference>
<dbReference type="PANTHER" id="PTHR21340">
    <property type="entry name" value="DIADENOSINE 5,5-P1,P4-TETRAPHOSPHATE PYROPHOSPHOHYDROLASE MUTT"/>
    <property type="match status" value="1"/>
</dbReference>
<evidence type="ECO:0000313" key="4">
    <source>
        <dbReference type="Proteomes" id="UP000294567"/>
    </source>
</evidence>
<dbReference type="InterPro" id="IPR000086">
    <property type="entry name" value="NUDIX_hydrolase_dom"/>
</dbReference>
<gene>
    <name evidence="3" type="ORF">EDD65_10811</name>
</gene>
<dbReference type="SUPFAM" id="SSF55811">
    <property type="entry name" value="Nudix"/>
    <property type="match status" value="1"/>
</dbReference>
<dbReference type="CDD" id="cd03673">
    <property type="entry name" value="NUDIX_Ap6A_hydrolase"/>
    <property type="match status" value="1"/>
</dbReference>
<organism evidence="3 4">
    <name type="scientific">Keratinibaculum paraultunense</name>
    <dbReference type="NCBI Taxonomy" id="1278232"/>
    <lineage>
        <taxon>Bacteria</taxon>
        <taxon>Bacillati</taxon>
        <taxon>Bacillota</taxon>
        <taxon>Tissierellia</taxon>
        <taxon>Tissierellales</taxon>
        <taxon>Tepidimicrobiaceae</taxon>
        <taxon>Keratinibaculum</taxon>
    </lineage>
</organism>
<feature type="domain" description="Nudix hydrolase" evidence="2">
    <location>
        <begin position="2"/>
        <end position="130"/>
    </location>
</feature>
<dbReference type="Pfam" id="PF00293">
    <property type="entry name" value="NUDIX"/>
    <property type="match status" value="1"/>
</dbReference>
<dbReference type="InterPro" id="IPR015797">
    <property type="entry name" value="NUDIX_hydrolase-like_dom_sf"/>
</dbReference>
<dbReference type="GO" id="GO:0004081">
    <property type="term" value="F:bis(5'-nucleosyl)-tetraphosphatase (asymmetrical) activity"/>
    <property type="evidence" value="ECO:0007669"/>
    <property type="project" value="TreeGrafter"/>
</dbReference>
<dbReference type="RefSeq" id="WP_132027959.1">
    <property type="nucleotide sequence ID" value="NZ_CP068564.1"/>
</dbReference>
<accession>A0A4R3KVS2</accession>
<dbReference type="AlphaFoldDB" id="A0A4R3KVS2"/>
<dbReference type="PROSITE" id="PS00893">
    <property type="entry name" value="NUDIX_BOX"/>
    <property type="match status" value="1"/>
</dbReference>
<dbReference type="EMBL" id="SMAE01000008">
    <property type="protein sequence ID" value="TCS88479.1"/>
    <property type="molecule type" value="Genomic_DNA"/>
</dbReference>
<sequence length="133" mass="15385">MIEEVSAGGVVVFKNTLLLLRKFNGDWVLPKGRVEKDEDIKDTALREVLEESGVKAEILKYIGMIHYTYKNLKGNRLVYKSVHWYLMKTNSMEAIPQKREGFTEATFVHMDKAAKLVKHEDEEKIIDKALLFL</sequence>
<keyword evidence="4" id="KW-1185">Reference proteome</keyword>
<reference evidence="3 4" key="1">
    <citation type="submission" date="2019-03" db="EMBL/GenBank/DDBJ databases">
        <title>Genomic Encyclopedia of Type Strains, Phase IV (KMG-IV): sequencing the most valuable type-strain genomes for metagenomic binning, comparative biology and taxonomic classification.</title>
        <authorList>
            <person name="Goeker M."/>
        </authorList>
    </citation>
    <scope>NUCLEOTIDE SEQUENCE [LARGE SCALE GENOMIC DNA]</scope>
    <source>
        <strain evidence="3 4">DSM 26752</strain>
    </source>
</reference>
<evidence type="ECO:0000313" key="3">
    <source>
        <dbReference type="EMBL" id="TCS88479.1"/>
    </source>
</evidence>
<dbReference type="PANTHER" id="PTHR21340:SF0">
    <property type="entry name" value="BIS(5'-NUCLEOSYL)-TETRAPHOSPHATASE [ASYMMETRICAL]"/>
    <property type="match status" value="1"/>
</dbReference>
<dbReference type="OrthoDB" id="9816289at2"/>
<name>A0A4R3KVS2_9FIRM</name>